<proteinExistence type="predicted"/>
<accession>A0A4Z2HUW3</accession>
<evidence type="ECO:0000313" key="2">
    <source>
        <dbReference type="Proteomes" id="UP000314294"/>
    </source>
</evidence>
<name>A0A4Z2HUW3_9TELE</name>
<dbReference type="EMBL" id="SRLO01000176">
    <property type="protein sequence ID" value="TNN69420.1"/>
    <property type="molecule type" value="Genomic_DNA"/>
</dbReference>
<sequence>MPLEARLCAAFTGACERGWMAREEGWRDALGACCLRRPHRPTHRQRSLCGQVTDSYCGCVRNDEERLSRMHWSPSCFPLPRIIQFSRTSESDDSESDAEVLESTVTGALRLRFLLP</sequence>
<keyword evidence="2" id="KW-1185">Reference proteome</keyword>
<protein>
    <submittedName>
        <fullName evidence="1">Uncharacterized protein</fullName>
    </submittedName>
</protein>
<comment type="caution">
    <text evidence="1">The sequence shown here is derived from an EMBL/GenBank/DDBJ whole genome shotgun (WGS) entry which is preliminary data.</text>
</comment>
<organism evidence="1 2">
    <name type="scientific">Liparis tanakae</name>
    <name type="common">Tanaka's snailfish</name>
    <dbReference type="NCBI Taxonomy" id="230148"/>
    <lineage>
        <taxon>Eukaryota</taxon>
        <taxon>Metazoa</taxon>
        <taxon>Chordata</taxon>
        <taxon>Craniata</taxon>
        <taxon>Vertebrata</taxon>
        <taxon>Euteleostomi</taxon>
        <taxon>Actinopterygii</taxon>
        <taxon>Neopterygii</taxon>
        <taxon>Teleostei</taxon>
        <taxon>Neoteleostei</taxon>
        <taxon>Acanthomorphata</taxon>
        <taxon>Eupercaria</taxon>
        <taxon>Perciformes</taxon>
        <taxon>Cottioidei</taxon>
        <taxon>Cottales</taxon>
        <taxon>Liparidae</taxon>
        <taxon>Liparis</taxon>
    </lineage>
</organism>
<dbReference type="Proteomes" id="UP000314294">
    <property type="component" value="Unassembled WGS sequence"/>
</dbReference>
<dbReference type="AlphaFoldDB" id="A0A4Z2HUW3"/>
<reference evidence="1 2" key="1">
    <citation type="submission" date="2019-03" db="EMBL/GenBank/DDBJ databases">
        <title>First draft genome of Liparis tanakae, snailfish: a comprehensive survey of snailfish specific genes.</title>
        <authorList>
            <person name="Kim W."/>
            <person name="Song I."/>
            <person name="Jeong J.-H."/>
            <person name="Kim D."/>
            <person name="Kim S."/>
            <person name="Ryu S."/>
            <person name="Song J.Y."/>
            <person name="Lee S.K."/>
        </authorList>
    </citation>
    <scope>NUCLEOTIDE SEQUENCE [LARGE SCALE GENOMIC DNA]</scope>
    <source>
        <tissue evidence="1">Muscle</tissue>
    </source>
</reference>
<gene>
    <name evidence="1" type="ORF">EYF80_020421</name>
</gene>
<evidence type="ECO:0000313" key="1">
    <source>
        <dbReference type="EMBL" id="TNN69420.1"/>
    </source>
</evidence>